<evidence type="ECO:0000256" key="2">
    <source>
        <dbReference type="ARBA" id="ARBA00022448"/>
    </source>
</evidence>
<proteinExistence type="inferred from homology"/>
<dbReference type="InterPro" id="IPR055344">
    <property type="entry name" value="SecD_SecF_C_bact"/>
</dbReference>
<evidence type="ECO:0000259" key="10">
    <source>
        <dbReference type="Pfam" id="PF02355"/>
    </source>
</evidence>
<reference evidence="12" key="1">
    <citation type="submission" date="2016-10" db="EMBL/GenBank/DDBJ databases">
        <authorList>
            <person name="Varghese N."/>
            <person name="Submissions S."/>
        </authorList>
    </citation>
    <scope>NUCLEOTIDE SEQUENCE [LARGE SCALE GENOMIC DNA]</scope>
    <source>
        <strain evidence="12">JCM 2783</strain>
    </source>
</reference>
<dbReference type="NCBIfam" id="TIGR00966">
    <property type="entry name" value="transloc_SecF"/>
    <property type="match status" value="1"/>
</dbReference>
<feature type="transmembrane region" description="Helical" evidence="9">
    <location>
        <begin position="231"/>
        <end position="251"/>
    </location>
</feature>
<gene>
    <name evidence="9" type="primary">secF</name>
    <name evidence="11" type="ORF">SAMN05216372_10455</name>
</gene>
<dbReference type="GO" id="GO:0065002">
    <property type="term" value="P:intracellular protein transmembrane transport"/>
    <property type="evidence" value="ECO:0007669"/>
    <property type="project" value="UniProtKB-UniRule"/>
</dbReference>
<dbReference type="Pfam" id="PF02355">
    <property type="entry name" value="SecD_SecF_C"/>
    <property type="match status" value="1"/>
</dbReference>
<keyword evidence="3 9" id="KW-1003">Cell membrane</keyword>
<keyword evidence="6 9" id="KW-1133">Transmembrane helix</keyword>
<feature type="transmembrane region" description="Helical" evidence="9">
    <location>
        <begin position="132"/>
        <end position="149"/>
    </location>
</feature>
<dbReference type="GO" id="GO:0006605">
    <property type="term" value="P:protein targeting"/>
    <property type="evidence" value="ECO:0007669"/>
    <property type="project" value="UniProtKB-UniRule"/>
</dbReference>
<keyword evidence="2 9" id="KW-0813">Transport</keyword>
<dbReference type="NCBIfam" id="TIGR00916">
    <property type="entry name" value="2A0604s01"/>
    <property type="match status" value="1"/>
</dbReference>
<dbReference type="Pfam" id="PF07549">
    <property type="entry name" value="Sec_GG"/>
    <property type="match status" value="1"/>
</dbReference>
<dbReference type="PANTHER" id="PTHR30081:SF8">
    <property type="entry name" value="PROTEIN TRANSLOCASE SUBUNIT SECF"/>
    <property type="match status" value="1"/>
</dbReference>
<dbReference type="Gene3D" id="1.20.1640.10">
    <property type="entry name" value="Multidrug efflux transporter AcrB transmembrane domain"/>
    <property type="match status" value="1"/>
</dbReference>
<organism evidence="11 12">
    <name type="scientific">Pseudomonas straminea</name>
    <dbReference type="NCBI Taxonomy" id="47882"/>
    <lineage>
        <taxon>Bacteria</taxon>
        <taxon>Pseudomonadati</taxon>
        <taxon>Pseudomonadota</taxon>
        <taxon>Gammaproteobacteria</taxon>
        <taxon>Pseudomonadales</taxon>
        <taxon>Pseudomonadaceae</taxon>
        <taxon>Phytopseudomonas</taxon>
    </lineage>
</organism>
<feature type="transmembrane region" description="Helical" evidence="9">
    <location>
        <begin position="156"/>
        <end position="177"/>
    </location>
</feature>
<keyword evidence="5 9" id="KW-0653">Protein transport</keyword>
<dbReference type="InterPro" id="IPR022813">
    <property type="entry name" value="SecD/SecF_arch_bac"/>
</dbReference>
<dbReference type="InterPro" id="IPR022645">
    <property type="entry name" value="SecD/SecF_bac"/>
</dbReference>
<comment type="subcellular location">
    <subcellularLocation>
        <location evidence="1 9">Cell membrane</location>
        <topology evidence="1 9">Multi-pass membrane protein</topology>
    </subcellularLocation>
</comment>
<feature type="domain" description="Protein export membrane protein SecD/SecF C-terminal" evidence="10">
    <location>
        <begin position="107"/>
        <end position="286"/>
    </location>
</feature>
<dbReference type="PANTHER" id="PTHR30081">
    <property type="entry name" value="PROTEIN-EXPORT MEMBRANE PROTEIN SEC"/>
    <property type="match status" value="1"/>
</dbReference>
<keyword evidence="4 9" id="KW-0812">Transmembrane</keyword>
<keyword evidence="7 9" id="KW-0811">Translocation</keyword>
<dbReference type="EMBL" id="FOMO01000004">
    <property type="protein sequence ID" value="SFD77618.1"/>
    <property type="molecule type" value="Genomic_DNA"/>
</dbReference>
<dbReference type="GO" id="GO:0015450">
    <property type="term" value="F:protein-transporting ATPase activity"/>
    <property type="evidence" value="ECO:0007669"/>
    <property type="project" value="InterPro"/>
</dbReference>
<comment type="function">
    <text evidence="9">Part of the Sec protein translocase complex. Interacts with the SecYEG preprotein conducting channel. SecDF uses the proton motive force (PMF) to complete protein translocation after the ATP-dependent function of SecA.</text>
</comment>
<evidence type="ECO:0000256" key="8">
    <source>
        <dbReference type="ARBA" id="ARBA00023136"/>
    </source>
</evidence>
<dbReference type="AlphaFoldDB" id="A0A1I1V6G4"/>
<feature type="transmembrane region" description="Helical" evidence="9">
    <location>
        <begin position="257"/>
        <end position="285"/>
    </location>
</feature>
<dbReference type="SUPFAM" id="SSF82866">
    <property type="entry name" value="Multidrug efflux transporter AcrB transmembrane domain"/>
    <property type="match status" value="1"/>
</dbReference>
<evidence type="ECO:0000256" key="1">
    <source>
        <dbReference type="ARBA" id="ARBA00004651"/>
    </source>
</evidence>
<evidence type="ECO:0000313" key="11">
    <source>
        <dbReference type="EMBL" id="SFD77618.1"/>
    </source>
</evidence>
<protein>
    <recommendedName>
        <fullName evidence="9">Protein-export membrane protein SecF</fullName>
    </recommendedName>
</protein>
<evidence type="ECO:0000256" key="5">
    <source>
        <dbReference type="ARBA" id="ARBA00022927"/>
    </source>
</evidence>
<comment type="similarity">
    <text evidence="9">Belongs to the SecD/SecF family. SecF subfamily.</text>
</comment>
<dbReference type="HAMAP" id="MF_01464_B">
    <property type="entry name" value="SecF_B"/>
    <property type="match status" value="1"/>
</dbReference>
<dbReference type="GO" id="GO:0005886">
    <property type="term" value="C:plasma membrane"/>
    <property type="evidence" value="ECO:0007669"/>
    <property type="project" value="UniProtKB-SubCell"/>
</dbReference>
<dbReference type="Proteomes" id="UP000243950">
    <property type="component" value="Unassembled WGS sequence"/>
</dbReference>
<dbReference type="InterPro" id="IPR022646">
    <property type="entry name" value="SecD/SecF_CS"/>
</dbReference>
<feature type="transmembrane region" description="Helical" evidence="9">
    <location>
        <begin position="12"/>
        <end position="32"/>
    </location>
</feature>
<dbReference type="RefSeq" id="WP_093503620.1">
    <property type="nucleotide sequence ID" value="NZ_BSSG01000003.1"/>
</dbReference>
<keyword evidence="8 9" id="KW-0472">Membrane</keyword>
<dbReference type="GO" id="GO:0043952">
    <property type="term" value="P:protein transport by the Sec complex"/>
    <property type="evidence" value="ECO:0007669"/>
    <property type="project" value="UniProtKB-UniRule"/>
</dbReference>
<sequence>MKLPSRIPFMAIRNVAFAITVVISLIGLGSLFKHGLNFGLDFTGGTLIELTYEKPADLELIKRELGQAGYADAVVQSFGSTTDVLVRLAGDSPDLGNQVAGALRNIDTETSFEVKRVEFVGPQVGEELRDQGGLAMLLALGGILLYLAFRFQWKFGVGAIASLAHDVIVTLGILAFFQVPFDLTVMAAVLAMLGYSLNDTIIIYDRIRENFRMLRKADIIENIDVSVTQTLLRTIATSTSTAMALVALLVFGGDSLAGFALTLLIGVVVGTYSSVYISAPVLIWLKLTSEDLIPPAATAEGVDERP</sequence>
<dbReference type="InterPro" id="IPR005665">
    <property type="entry name" value="SecF_bac"/>
</dbReference>
<dbReference type="PRINTS" id="PR01755">
    <property type="entry name" value="SECFTRNLCASE"/>
</dbReference>
<evidence type="ECO:0000256" key="7">
    <source>
        <dbReference type="ARBA" id="ARBA00023010"/>
    </source>
</evidence>
<evidence type="ECO:0000256" key="6">
    <source>
        <dbReference type="ARBA" id="ARBA00022989"/>
    </source>
</evidence>
<evidence type="ECO:0000256" key="9">
    <source>
        <dbReference type="HAMAP-Rule" id="MF_01464"/>
    </source>
</evidence>
<feature type="transmembrane region" description="Helical" evidence="9">
    <location>
        <begin position="183"/>
        <end position="204"/>
    </location>
</feature>
<dbReference type="InterPro" id="IPR048634">
    <property type="entry name" value="SecD_SecF_C"/>
</dbReference>
<accession>A0A1I1V6G4</accession>
<keyword evidence="12" id="KW-1185">Reference proteome</keyword>
<comment type="subunit">
    <text evidence="9">Forms a complex with SecD. Part of the essential Sec protein translocation apparatus which comprises SecA, SecYEG and auxiliary proteins SecDF-YajC and YidC.</text>
</comment>
<evidence type="ECO:0000313" key="12">
    <source>
        <dbReference type="Proteomes" id="UP000243950"/>
    </source>
</evidence>
<evidence type="ECO:0000256" key="4">
    <source>
        <dbReference type="ARBA" id="ARBA00022692"/>
    </source>
</evidence>
<evidence type="ECO:0000256" key="3">
    <source>
        <dbReference type="ARBA" id="ARBA00022475"/>
    </source>
</evidence>
<name>A0A1I1V6G4_PSEOC</name>